<reference evidence="1" key="1">
    <citation type="submission" date="2018-05" db="EMBL/GenBank/DDBJ databases">
        <authorList>
            <person name="Lanie J.A."/>
            <person name="Ng W.-L."/>
            <person name="Kazmierczak K.M."/>
            <person name="Andrzejewski T.M."/>
            <person name="Davidsen T.M."/>
            <person name="Wayne K.J."/>
            <person name="Tettelin H."/>
            <person name="Glass J.I."/>
            <person name="Rusch D."/>
            <person name="Podicherti R."/>
            <person name="Tsui H.-C.T."/>
            <person name="Winkler M.E."/>
        </authorList>
    </citation>
    <scope>NUCLEOTIDE SEQUENCE</scope>
</reference>
<proteinExistence type="predicted"/>
<evidence type="ECO:0008006" key="2">
    <source>
        <dbReference type="Google" id="ProtNLM"/>
    </source>
</evidence>
<gene>
    <name evidence="1" type="ORF">METZ01_LOCUS283308</name>
</gene>
<dbReference type="InterPro" id="IPR035926">
    <property type="entry name" value="NusB-like_sf"/>
</dbReference>
<dbReference type="Gene3D" id="1.10.940.10">
    <property type="entry name" value="NusB-like"/>
    <property type="match status" value="1"/>
</dbReference>
<protein>
    <recommendedName>
        <fullName evidence="2">NusB/RsmB/TIM44 domain-containing protein</fullName>
    </recommendedName>
</protein>
<dbReference type="EMBL" id="UINC01084117">
    <property type="protein sequence ID" value="SVC30454.1"/>
    <property type="molecule type" value="Genomic_DNA"/>
</dbReference>
<organism evidence="1">
    <name type="scientific">marine metagenome</name>
    <dbReference type="NCBI Taxonomy" id="408172"/>
    <lineage>
        <taxon>unclassified sequences</taxon>
        <taxon>metagenomes</taxon>
        <taxon>ecological metagenomes</taxon>
    </lineage>
</organism>
<accession>A0A382L0C8</accession>
<dbReference type="AlphaFoldDB" id="A0A382L0C8"/>
<name>A0A382L0C8_9ZZZZ</name>
<evidence type="ECO:0000313" key="1">
    <source>
        <dbReference type="EMBL" id="SVC30454.1"/>
    </source>
</evidence>
<sequence>MARRSVVQALYQWELTGQVGAGIEDSFLNDWGLEGVDQEDFKQLVQG</sequence>
<dbReference type="SUPFAM" id="SSF48013">
    <property type="entry name" value="NusB-like"/>
    <property type="match status" value="1"/>
</dbReference>
<feature type="non-terminal residue" evidence="1">
    <location>
        <position position="47"/>
    </location>
</feature>